<dbReference type="Pfam" id="PF18742">
    <property type="entry name" value="DpnII-MboI"/>
    <property type="match status" value="1"/>
</dbReference>
<gene>
    <name evidence="1" type="ORF">GCM10022214_30660</name>
</gene>
<comment type="caution">
    <text evidence="1">The sequence shown here is derived from an EMBL/GenBank/DDBJ whole genome shotgun (WGS) entry which is preliminary data.</text>
</comment>
<dbReference type="EMBL" id="BAAAZG010000018">
    <property type="protein sequence ID" value="GAA4072434.1"/>
    <property type="molecule type" value="Genomic_DNA"/>
</dbReference>
<dbReference type="Proteomes" id="UP001500683">
    <property type="component" value="Unassembled WGS sequence"/>
</dbReference>
<organism evidence="1 2">
    <name type="scientific">Actinomadura miaoliensis</name>
    <dbReference type="NCBI Taxonomy" id="430685"/>
    <lineage>
        <taxon>Bacteria</taxon>
        <taxon>Bacillati</taxon>
        <taxon>Actinomycetota</taxon>
        <taxon>Actinomycetes</taxon>
        <taxon>Streptosporangiales</taxon>
        <taxon>Thermomonosporaceae</taxon>
        <taxon>Actinomadura</taxon>
    </lineage>
</organism>
<evidence type="ECO:0000313" key="1">
    <source>
        <dbReference type="EMBL" id="GAA4072434.1"/>
    </source>
</evidence>
<sequence length="284" mass="33013">MRHSRLDSLINKSQELEVMASKIQIAPNQISPRSEIDTLISAYHEWYALALDLLPEEYQKRFREEFEGGIFTPKIRNFLQAPGDVSVLYDPNNKDLLFDYWQHPFERTFRGPLLNQRQILVEARQKLEGPGSLSEDISLIEQMCRKFPEFLSPLQDRLRDRPPLTIDDEYDVQDAVHGLLRIFFDDVRPEDYVPEYAGSKSRVDFLLKAERIVIEVKMTRRGLGASEVGEQLITDIARYKSHPDCGALVAFVYDPDRKIKNKRALENDLTGRHDGLRVYIYIAQ</sequence>
<accession>A0ABP7VS25</accession>
<proteinExistence type="predicted"/>
<name>A0ABP7VS25_9ACTN</name>
<reference evidence="2" key="1">
    <citation type="journal article" date="2019" name="Int. J. Syst. Evol. Microbiol.">
        <title>The Global Catalogue of Microorganisms (GCM) 10K type strain sequencing project: providing services to taxonomists for standard genome sequencing and annotation.</title>
        <authorList>
            <consortium name="The Broad Institute Genomics Platform"/>
            <consortium name="The Broad Institute Genome Sequencing Center for Infectious Disease"/>
            <person name="Wu L."/>
            <person name="Ma J."/>
        </authorList>
    </citation>
    <scope>NUCLEOTIDE SEQUENCE [LARGE SCALE GENOMIC DNA]</scope>
    <source>
        <strain evidence="2">JCM 16702</strain>
    </source>
</reference>
<keyword evidence="2" id="KW-1185">Reference proteome</keyword>
<protein>
    <submittedName>
        <fullName evidence="1">Uncharacterized protein</fullName>
    </submittedName>
</protein>
<evidence type="ECO:0000313" key="2">
    <source>
        <dbReference type="Proteomes" id="UP001500683"/>
    </source>
</evidence>